<feature type="transmembrane region" description="Helical" evidence="6">
    <location>
        <begin position="128"/>
        <end position="148"/>
    </location>
</feature>
<dbReference type="Gene3D" id="1.25.40.570">
    <property type="match status" value="1"/>
</dbReference>
<feature type="transmembrane region" description="Helical" evidence="6">
    <location>
        <begin position="160"/>
        <end position="177"/>
    </location>
</feature>
<dbReference type="Gene3D" id="1.10.3430.10">
    <property type="entry name" value="Ammonium transporter AmtB like domains"/>
    <property type="match status" value="1"/>
</dbReference>
<dbReference type="InterPro" id="IPR045135">
    <property type="entry name" value="Rpn7_N"/>
</dbReference>
<dbReference type="Pfam" id="PF01399">
    <property type="entry name" value="PCI"/>
    <property type="match status" value="1"/>
</dbReference>
<dbReference type="PANTHER" id="PTHR11730:SF114">
    <property type="entry name" value="AMMONIUM TRANSPORTER AMTB-LIKE DOMAIN-CONTAINING PROTEIN"/>
    <property type="match status" value="1"/>
</dbReference>
<keyword evidence="4 6" id="KW-1133">Transmembrane helix</keyword>
<evidence type="ECO:0000256" key="3">
    <source>
        <dbReference type="ARBA" id="ARBA00022692"/>
    </source>
</evidence>
<dbReference type="AlphaFoldDB" id="A0AAF5DG53"/>
<dbReference type="WBParaSite" id="TCONS_00011693.p1">
    <property type="protein sequence ID" value="TCONS_00011693.p1"/>
    <property type="gene ID" value="XLOC_006422"/>
</dbReference>
<feature type="domain" description="PCI" evidence="8">
    <location>
        <begin position="810"/>
        <end position="886"/>
    </location>
</feature>
<keyword evidence="10" id="KW-1185">Reference proteome</keyword>
<evidence type="ECO:0000259" key="9">
    <source>
        <dbReference type="Pfam" id="PF10602"/>
    </source>
</evidence>
<feature type="transmembrane region" description="Helical" evidence="6">
    <location>
        <begin position="12"/>
        <end position="30"/>
    </location>
</feature>
<evidence type="ECO:0000256" key="6">
    <source>
        <dbReference type="SAM" id="Phobius"/>
    </source>
</evidence>
<dbReference type="InterPro" id="IPR024041">
    <property type="entry name" value="NH4_transpt_AmtB-like_dom"/>
</dbReference>
<feature type="transmembrane region" description="Helical" evidence="6">
    <location>
        <begin position="322"/>
        <end position="341"/>
    </location>
</feature>
<sequence length="991" mass="113199">IFIMALQRRQFSFLACIFQVVIFFLFSKFAKYSEKAMPIFQDIHVMVFVGFGFLMAFLKRYGFSAVSVNLLLSAVIIQWALFLRGVMSKEFRETGYFSISIADLMISDLSCVVVIISMGVLLGRLTPTQFLLLSLLESSFSIFVEFYLFEQLHINDGGRALVIHTFAAYFGLAVSKAGYSSHIMDTGPDGSISHSELFSMIGTLFLWIFFPSFNAAEQDIPNARMRAILNTYLSMASCTVMTFLLSSLTDKYGRFNMIHVQSSTLAGGVAVGTVANVIVYPRDAILVGAIAGALSVVGHAYISPSILEKKLKIYDTCGVHNLHGLPGLLSGIMSVFFVLYYDPAIYGKDIEKIYPYWKGGRRNGDRDKYTQAYYQSLGIIIVMVSSIVLGYITGFILRLPWVHKVNEKQIMDENRMVDNFGYQNYEDVAMDSSEPNQDIPDPVVMESAGSNETDHVFNLDEQSRTFGDTSKTKGNQELHKVDDCTINYDEMAVTYDAYILSERLKHIAEACPSKKEEVYRFLLQKLMEKTRNIAACSAIHQKLVEINPDIPKLDPMWKERITNEVKACQFQLKNDHKEAVDSGSIILIRNNLLAQCDLAIETGDFVGANKLLALISSDYVTEEIHHLSVFIRIIRVAMYQECYDRLDAILQQLKRHMSVYDNNRGLTGDNKSRNCVSVALKKELEEYEMIKMLCSLYSGFHAFIKGHFTDAAMNFKNVNLDLVKPPYTFSPKDISRYAALSALACDINSVFNDDDSETEEIDREINLKNKHPIASNPAFRKLINRDDKIQHLFDSFYKNDFEQTFTLIEEMKNEFFLDKHISSQYNTILNEILKNSILRYMKPLSNGRIDVMAKKLHIDVSELINYVEDLVFAEKIECKMDMINMTFNCEAKSNRKEFFENLILSQQFLLAKSRISYIRGINLFGNVINGDHIKVDDLNLKDRKNQERKYGNEFHQFIGEQFRRKPISKHLKNKKKFLPHAADMDVEDRSM</sequence>
<protein>
    <submittedName>
        <fullName evidence="11">PCI domain-containing protein</fullName>
    </submittedName>
</protein>
<feature type="transmembrane region" description="Helical" evidence="6">
    <location>
        <begin position="258"/>
        <end position="279"/>
    </location>
</feature>
<dbReference type="PRINTS" id="PR00342">
    <property type="entry name" value="RHESUSRHD"/>
</dbReference>
<dbReference type="GO" id="GO:0097272">
    <property type="term" value="P:ammonium homeostasis"/>
    <property type="evidence" value="ECO:0007669"/>
    <property type="project" value="TreeGrafter"/>
</dbReference>
<feature type="transmembrane region" description="Helical" evidence="6">
    <location>
        <begin position="284"/>
        <end position="302"/>
    </location>
</feature>
<comment type="similarity">
    <text evidence="2">Belongs to the ammonium transporter (TC 2.A.49) family. Rh subfamily.</text>
</comment>
<evidence type="ECO:0000259" key="7">
    <source>
        <dbReference type="Pfam" id="PF00909"/>
    </source>
</evidence>
<evidence type="ECO:0000313" key="11">
    <source>
        <dbReference type="WBParaSite" id="TCONS_00011693.p1"/>
    </source>
</evidence>
<evidence type="ECO:0000256" key="5">
    <source>
        <dbReference type="ARBA" id="ARBA00023136"/>
    </source>
</evidence>
<dbReference type="SUPFAM" id="SSF111352">
    <property type="entry name" value="Ammonium transporter"/>
    <property type="match status" value="1"/>
</dbReference>
<dbReference type="InterPro" id="IPR000717">
    <property type="entry name" value="PCI_dom"/>
</dbReference>
<feature type="transmembrane region" description="Helical" evidence="6">
    <location>
        <begin position="227"/>
        <end position="246"/>
    </location>
</feature>
<dbReference type="PANTHER" id="PTHR11730">
    <property type="entry name" value="AMMONIUM TRANSPORTER"/>
    <property type="match status" value="1"/>
</dbReference>
<feature type="transmembrane region" description="Helical" evidence="6">
    <location>
        <begin position="64"/>
        <end position="83"/>
    </location>
</feature>
<accession>A0AAF5DG53</accession>
<reference evidence="11" key="1">
    <citation type="submission" date="2024-02" db="UniProtKB">
        <authorList>
            <consortium name="WormBaseParasite"/>
        </authorList>
    </citation>
    <scope>IDENTIFICATION</scope>
</reference>
<feature type="domain" description="Ammonium transporter AmtB-like" evidence="7">
    <location>
        <begin position="35"/>
        <end position="415"/>
    </location>
</feature>
<dbReference type="GO" id="GO:0008519">
    <property type="term" value="F:ammonium channel activity"/>
    <property type="evidence" value="ECO:0007669"/>
    <property type="project" value="InterPro"/>
</dbReference>
<dbReference type="InterPro" id="IPR029020">
    <property type="entry name" value="Ammonium/urea_transptr"/>
</dbReference>
<feature type="transmembrane region" description="Helical" evidence="6">
    <location>
        <begin position="39"/>
        <end position="58"/>
    </location>
</feature>
<name>A0AAF5DG53_STRER</name>
<comment type="subcellular location">
    <subcellularLocation>
        <location evidence="1">Membrane</location>
        <topology evidence="1">Multi-pass membrane protein</topology>
    </subcellularLocation>
</comment>
<evidence type="ECO:0000256" key="1">
    <source>
        <dbReference type="ARBA" id="ARBA00004141"/>
    </source>
</evidence>
<evidence type="ECO:0000256" key="4">
    <source>
        <dbReference type="ARBA" id="ARBA00022989"/>
    </source>
</evidence>
<feature type="domain" description="26S proteasome regulatory subunit Rpn7 N-terminal" evidence="9">
    <location>
        <begin position="554"/>
        <end position="745"/>
    </location>
</feature>
<feature type="transmembrane region" description="Helical" evidence="6">
    <location>
        <begin position="372"/>
        <end position="397"/>
    </location>
</feature>
<evidence type="ECO:0000256" key="2">
    <source>
        <dbReference type="ARBA" id="ARBA00011036"/>
    </source>
</evidence>
<feature type="transmembrane region" description="Helical" evidence="6">
    <location>
        <begin position="95"/>
        <end position="122"/>
    </location>
</feature>
<dbReference type="Pfam" id="PF00909">
    <property type="entry name" value="Ammonium_transp"/>
    <property type="match status" value="1"/>
</dbReference>
<feature type="transmembrane region" description="Helical" evidence="6">
    <location>
        <begin position="197"/>
        <end position="215"/>
    </location>
</feature>
<dbReference type="InterPro" id="IPR002229">
    <property type="entry name" value="RhesusRHD"/>
</dbReference>
<organism evidence="10 11">
    <name type="scientific">Strongyloides stercoralis</name>
    <name type="common">Threadworm</name>
    <dbReference type="NCBI Taxonomy" id="6248"/>
    <lineage>
        <taxon>Eukaryota</taxon>
        <taxon>Metazoa</taxon>
        <taxon>Ecdysozoa</taxon>
        <taxon>Nematoda</taxon>
        <taxon>Chromadorea</taxon>
        <taxon>Rhabditida</taxon>
        <taxon>Tylenchina</taxon>
        <taxon>Panagrolaimomorpha</taxon>
        <taxon>Strongyloidoidea</taxon>
        <taxon>Strongyloididae</taxon>
        <taxon>Strongyloides</taxon>
    </lineage>
</organism>
<dbReference type="Pfam" id="PF10602">
    <property type="entry name" value="RPN7"/>
    <property type="match status" value="1"/>
</dbReference>
<proteinExistence type="inferred from homology"/>
<keyword evidence="3 6" id="KW-0812">Transmembrane</keyword>
<dbReference type="GO" id="GO:0005886">
    <property type="term" value="C:plasma membrane"/>
    <property type="evidence" value="ECO:0007669"/>
    <property type="project" value="InterPro"/>
</dbReference>
<evidence type="ECO:0000259" key="8">
    <source>
        <dbReference type="Pfam" id="PF01399"/>
    </source>
</evidence>
<keyword evidence="5 6" id="KW-0472">Membrane</keyword>
<evidence type="ECO:0000313" key="10">
    <source>
        <dbReference type="Proteomes" id="UP000035681"/>
    </source>
</evidence>
<dbReference type="Proteomes" id="UP000035681">
    <property type="component" value="Unplaced"/>
</dbReference>